<name>A0A2I2L326_9VIRU</name>
<keyword evidence="1 2" id="KW-0812">Transmembrane</keyword>
<keyword evidence="1" id="KW-1133">Transmembrane helix</keyword>
<evidence type="ECO:0000313" key="3">
    <source>
        <dbReference type="Proteomes" id="UP000236316"/>
    </source>
</evidence>
<protein>
    <submittedName>
        <fullName evidence="2">Transmembrane domain-containing protein</fullName>
    </submittedName>
</protein>
<proteinExistence type="predicted"/>
<evidence type="ECO:0000313" key="2">
    <source>
        <dbReference type="EMBL" id="SNW61910.1"/>
    </source>
</evidence>
<gene>
    <name evidence="2" type="ORF">ORPV_6</name>
</gene>
<dbReference type="GeneID" id="35382295"/>
<feature type="transmembrane region" description="Helical" evidence="1">
    <location>
        <begin position="27"/>
        <end position="44"/>
    </location>
</feature>
<keyword evidence="3" id="KW-1185">Reference proteome</keyword>
<dbReference type="RefSeq" id="YP_009448212.1">
    <property type="nucleotide sequence ID" value="NC_036594.1"/>
</dbReference>
<accession>A0A2I2L326</accession>
<dbReference type="KEGG" id="vg:35382295"/>
<dbReference type="Proteomes" id="UP000236316">
    <property type="component" value="Segment"/>
</dbReference>
<evidence type="ECO:0000256" key="1">
    <source>
        <dbReference type="SAM" id="Phobius"/>
    </source>
</evidence>
<reference evidence="2" key="1">
    <citation type="submission" date="2017-08" db="EMBL/GenBank/DDBJ databases">
        <authorList>
            <consortium name="Urmite Genomes"/>
        </authorList>
    </citation>
    <scope>NUCLEOTIDE SEQUENCE [LARGE SCALE GENOMIC DNA]</scope>
    <source>
        <strain evidence="2">IHUMI-LCC2</strain>
    </source>
</reference>
<organism evidence="2">
    <name type="scientific">Orpheovirus IHUMI-LCC2</name>
    <dbReference type="NCBI Taxonomy" id="2023057"/>
    <lineage>
        <taxon>Viruses</taxon>
        <taxon>Varidnaviria</taxon>
        <taxon>Bamfordvirae</taxon>
        <taxon>Nucleocytoviricota</taxon>
        <taxon>Megaviricetes</taxon>
        <taxon>Pimascovirales</taxon>
        <taxon>Ocovirineae</taxon>
        <taxon>Orpheoviridae</taxon>
        <taxon>Alphaorpheovirus</taxon>
        <taxon>Alphaorpheovirus massiliense</taxon>
    </lineage>
</organism>
<dbReference type="EMBL" id="LT906555">
    <property type="protein sequence ID" value="SNW61910.1"/>
    <property type="molecule type" value="Genomic_DNA"/>
</dbReference>
<keyword evidence="1" id="KW-0472">Membrane</keyword>
<sequence>MSESIFNDIELRIKQYFTNMGLKFPQHVIHIYLIIRYIFIIIYIRDNKMQNKEELTTILQELASLSKEASFDMENLYNLLPTMDKDLDISRETISNQSFLQEVKTITDKSKKESLIKFIKSLVLNIAQSGSNSLILTSDDVIKFGHTWDPPYIIQEFNNMGFICQLINNNINILWT</sequence>